<keyword evidence="2" id="KW-0539">Nucleus</keyword>
<dbReference type="EMBL" id="JAPWDV010000001">
    <property type="protein sequence ID" value="KAJ6223768.1"/>
    <property type="molecule type" value="Genomic_DNA"/>
</dbReference>
<dbReference type="GO" id="GO:0006357">
    <property type="term" value="P:regulation of transcription by RNA polymerase II"/>
    <property type="evidence" value="ECO:0007669"/>
    <property type="project" value="TreeGrafter"/>
</dbReference>
<feature type="compositionally biased region" description="Basic residues" evidence="3">
    <location>
        <begin position="90"/>
        <end position="102"/>
    </location>
</feature>
<dbReference type="PANTHER" id="PTHR48112">
    <property type="entry name" value="HIGH MOBILITY GROUP PROTEIN DSP1"/>
    <property type="match status" value="1"/>
</dbReference>
<dbReference type="SUPFAM" id="SSF47095">
    <property type="entry name" value="HMG-box"/>
    <property type="match status" value="2"/>
</dbReference>
<organism evidence="5 6">
    <name type="scientific">Blomia tropicalis</name>
    <name type="common">Mite</name>
    <dbReference type="NCBI Taxonomy" id="40697"/>
    <lineage>
        <taxon>Eukaryota</taxon>
        <taxon>Metazoa</taxon>
        <taxon>Ecdysozoa</taxon>
        <taxon>Arthropoda</taxon>
        <taxon>Chelicerata</taxon>
        <taxon>Arachnida</taxon>
        <taxon>Acari</taxon>
        <taxon>Acariformes</taxon>
        <taxon>Sarcoptiformes</taxon>
        <taxon>Astigmata</taxon>
        <taxon>Glycyphagoidea</taxon>
        <taxon>Echimyopodidae</taxon>
        <taxon>Blomia</taxon>
    </lineage>
</organism>
<feature type="domain" description="HMG box" evidence="4">
    <location>
        <begin position="111"/>
        <end position="180"/>
    </location>
</feature>
<dbReference type="InterPro" id="IPR009071">
    <property type="entry name" value="HMG_box_dom"/>
</dbReference>
<evidence type="ECO:0000256" key="1">
    <source>
        <dbReference type="ARBA" id="ARBA00023125"/>
    </source>
</evidence>
<dbReference type="Pfam" id="PF00505">
    <property type="entry name" value="HMG_box"/>
    <property type="match status" value="1"/>
</dbReference>
<evidence type="ECO:0000259" key="4">
    <source>
        <dbReference type="PROSITE" id="PS50118"/>
    </source>
</evidence>
<name>A0A9Q0MEW7_BLOTA</name>
<evidence type="ECO:0000313" key="6">
    <source>
        <dbReference type="Proteomes" id="UP001142055"/>
    </source>
</evidence>
<dbReference type="GO" id="GO:0003677">
    <property type="term" value="F:DNA binding"/>
    <property type="evidence" value="ECO:0007669"/>
    <property type="project" value="UniProtKB-UniRule"/>
</dbReference>
<protein>
    <recommendedName>
        <fullName evidence="4">HMG box domain-containing protein</fullName>
    </recommendedName>
</protein>
<evidence type="ECO:0000313" key="5">
    <source>
        <dbReference type="EMBL" id="KAJ6223768.1"/>
    </source>
</evidence>
<proteinExistence type="predicted"/>
<dbReference type="PRINTS" id="PR00886">
    <property type="entry name" value="HIGHMOBLTY12"/>
</dbReference>
<dbReference type="PANTHER" id="PTHR48112:SF22">
    <property type="entry name" value="MITOCHONDRIAL TRANSCRIPTION FACTOR A, ISOFORM B"/>
    <property type="match status" value="1"/>
</dbReference>
<dbReference type="Pfam" id="PF09011">
    <property type="entry name" value="HMG_box_2"/>
    <property type="match status" value="1"/>
</dbReference>
<dbReference type="OMA" id="ECAAKWA"/>
<dbReference type="CDD" id="cd22005">
    <property type="entry name" value="HMG-box_AtHMGB1-like"/>
    <property type="match status" value="1"/>
</dbReference>
<comment type="caution">
    <text evidence="5">The sequence shown here is derived from an EMBL/GenBank/DDBJ whole genome shotgun (WGS) entry which is preliminary data.</text>
</comment>
<feature type="region of interest" description="Disordered" evidence="3">
    <location>
        <begin position="266"/>
        <end position="292"/>
    </location>
</feature>
<evidence type="ECO:0000256" key="3">
    <source>
        <dbReference type="SAM" id="MobiDB-lite"/>
    </source>
</evidence>
<dbReference type="Proteomes" id="UP001142055">
    <property type="component" value="Chromosome 1"/>
</dbReference>
<reference evidence="5" key="1">
    <citation type="submission" date="2022-12" db="EMBL/GenBank/DDBJ databases">
        <title>Genome assemblies of Blomia tropicalis.</title>
        <authorList>
            <person name="Cui Y."/>
        </authorList>
    </citation>
    <scope>NUCLEOTIDE SEQUENCE</scope>
    <source>
        <tissue evidence="5">Adult mites</tissue>
    </source>
</reference>
<dbReference type="Gene3D" id="1.10.30.10">
    <property type="entry name" value="High mobility group box domain"/>
    <property type="match status" value="2"/>
</dbReference>
<dbReference type="InterPro" id="IPR036910">
    <property type="entry name" value="HMG_box_dom_sf"/>
</dbReference>
<dbReference type="GO" id="GO:0005634">
    <property type="term" value="C:nucleus"/>
    <property type="evidence" value="ECO:0007669"/>
    <property type="project" value="UniProtKB-UniRule"/>
</dbReference>
<gene>
    <name evidence="5" type="ORF">RDWZM_002313</name>
</gene>
<dbReference type="AlphaFoldDB" id="A0A9Q0MEW7"/>
<sequence length="337" mass="37541">MSEYADYHHAMAQHAATINANQLHPTMAQIPMSQMISATGLNLTVMPGQLNHGQHQLAQGHQIVYAATNVQPTVAAVTANTVVHQQQTHSHGHAHKKQKKPKVNKDGVPAPKRAATPFINFTQWYREELKKNGRPVPKIAEFGKECAAKWAQMGEEDKKPFLDASSRDRERYKREMAIYKPARDESKPKRPGTAFMLFMVDFRKEMAGKEPEGGVAALAKLGGERWRNMTEEDKRPYVEKQNAERVRYESSMEEYRRKGQQAIAAQAGAAGGDGIVKRDGEGESDSDSLHAQNQQQVQAAAQQQQQQQIHLAPATTAYLLTGSGAVYSQIQTPYSWN</sequence>
<accession>A0A9Q0MEW7</accession>
<feature type="DNA-binding region" description="HMG box" evidence="2">
    <location>
        <begin position="188"/>
        <end position="256"/>
    </location>
</feature>
<evidence type="ECO:0000256" key="2">
    <source>
        <dbReference type="PROSITE-ProRule" id="PRU00267"/>
    </source>
</evidence>
<keyword evidence="6" id="KW-1185">Reference proteome</keyword>
<dbReference type="InterPro" id="IPR050342">
    <property type="entry name" value="HMGB"/>
</dbReference>
<dbReference type="PROSITE" id="PS50118">
    <property type="entry name" value="HMG_BOX_2"/>
    <property type="match status" value="2"/>
</dbReference>
<feature type="DNA-binding region" description="HMG box" evidence="2">
    <location>
        <begin position="111"/>
        <end position="180"/>
    </location>
</feature>
<feature type="region of interest" description="Disordered" evidence="3">
    <location>
        <begin position="84"/>
        <end position="112"/>
    </location>
</feature>
<keyword evidence="1 2" id="KW-0238">DNA-binding</keyword>
<feature type="domain" description="HMG box" evidence="4">
    <location>
        <begin position="188"/>
        <end position="256"/>
    </location>
</feature>
<dbReference type="SMART" id="SM00398">
    <property type="entry name" value="HMG"/>
    <property type="match status" value="2"/>
</dbReference>